<keyword evidence="1" id="KW-0175">Coiled coil</keyword>
<feature type="compositionally biased region" description="Acidic residues" evidence="2">
    <location>
        <begin position="145"/>
        <end position="154"/>
    </location>
</feature>
<name>A0A1C7PDZ3_9BACT</name>
<evidence type="ECO:0000313" key="4">
    <source>
        <dbReference type="Proteomes" id="UP000176204"/>
    </source>
</evidence>
<feature type="coiled-coil region" evidence="1">
    <location>
        <begin position="63"/>
        <end position="127"/>
    </location>
</feature>
<evidence type="ECO:0000313" key="3">
    <source>
        <dbReference type="EMBL" id="SEH76724.1"/>
    </source>
</evidence>
<dbReference type="KEGG" id="agl:PYTT_0584"/>
<sequence>MIVAAALAAPVFAQEQAPAPAPAAPAAPAAAATRPAVEVLGDWVKLMQTVENLLKATTDGSSAAKAATDLQQLKTLQEKLNEELKLAQNSDQANLPQEELVKIFQKLQELQNVANSLNTEVERIEKAGFFGNDALKGLLSSDAPVEVEEDETVVEEAPVPAPAPAK</sequence>
<reference evidence="4" key="1">
    <citation type="submission" date="2016-09" db="EMBL/GenBank/DDBJ databases">
        <authorList>
            <person name="Koehorst J."/>
        </authorList>
    </citation>
    <scope>NUCLEOTIDE SEQUENCE [LARGE SCALE GENOMIC DNA]</scope>
</reference>
<protein>
    <submittedName>
        <fullName evidence="3">Uncharacterized protein</fullName>
    </submittedName>
</protein>
<dbReference type="Proteomes" id="UP000176204">
    <property type="component" value="Chromosome I"/>
</dbReference>
<keyword evidence="4" id="KW-1185">Reference proteome</keyword>
<dbReference type="AlphaFoldDB" id="A0A1C7PDZ3"/>
<proteinExistence type="predicted"/>
<dbReference type="EMBL" id="LT629973">
    <property type="protein sequence ID" value="SEH76724.1"/>
    <property type="molecule type" value="Genomic_DNA"/>
</dbReference>
<evidence type="ECO:0000256" key="1">
    <source>
        <dbReference type="SAM" id="Coils"/>
    </source>
</evidence>
<evidence type="ECO:0000256" key="2">
    <source>
        <dbReference type="SAM" id="MobiDB-lite"/>
    </source>
</evidence>
<feature type="region of interest" description="Disordered" evidence="2">
    <location>
        <begin position="145"/>
        <end position="166"/>
    </location>
</feature>
<accession>A0A1C7PDZ3</accession>
<gene>
    <name evidence="3" type="ORF">PYTT_0584</name>
</gene>
<organism evidence="3 4">
    <name type="scientific">Akkermansia glycaniphila</name>
    <dbReference type="NCBI Taxonomy" id="1679444"/>
    <lineage>
        <taxon>Bacteria</taxon>
        <taxon>Pseudomonadati</taxon>
        <taxon>Verrucomicrobiota</taxon>
        <taxon>Verrucomicrobiia</taxon>
        <taxon>Verrucomicrobiales</taxon>
        <taxon>Akkermansiaceae</taxon>
        <taxon>Akkermansia</taxon>
    </lineage>
</organism>